<dbReference type="OrthoDB" id="9795530at2"/>
<protein>
    <submittedName>
        <fullName evidence="2">Sulfur-oxidizing protein SoxZ</fullName>
    </submittedName>
</protein>
<dbReference type="InterPro" id="IPR014880">
    <property type="entry name" value="SoxZ_dom"/>
</dbReference>
<proteinExistence type="predicted"/>
<dbReference type="STRING" id="34002.SAMN04489859_103828"/>
<name>A0A1H8MBN9_9RHOB</name>
<evidence type="ECO:0000313" key="2">
    <source>
        <dbReference type="EMBL" id="SEO14775.1"/>
    </source>
</evidence>
<dbReference type="AlphaFoldDB" id="A0A1H8MBN9"/>
<feature type="domain" description="Sulphur oxidation protein SoxZ" evidence="1">
    <location>
        <begin position="13"/>
        <end position="102"/>
    </location>
</feature>
<dbReference type="Proteomes" id="UP000199054">
    <property type="component" value="Unassembled WGS sequence"/>
</dbReference>
<reference evidence="2 3" key="1">
    <citation type="submission" date="2016-10" db="EMBL/GenBank/DDBJ databases">
        <authorList>
            <person name="de Groot N.N."/>
        </authorList>
    </citation>
    <scope>NUCLEOTIDE SEQUENCE [LARGE SCALE GENOMIC DNA]</scope>
    <source>
        <strain evidence="2 3">DSM 8512</strain>
    </source>
</reference>
<keyword evidence="3" id="KW-1185">Reference proteome</keyword>
<dbReference type="EMBL" id="FODE01000038">
    <property type="protein sequence ID" value="SEO14775.1"/>
    <property type="molecule type" value="Genomic_DNA"/>
</dbReference>
<sequence length="109" mass="12326">MSRPPRIWISNETPEKGEILRVRAQIVHPMETGFRFGPDGEPLPMNIVTRFQALLDDDLLLEWQPETAISQNPYIEFTFAALRSGQLRMIWTDDSGEVAAATQDIELAG</sequence>
<gene>
    <name evidence="2" type="ORF">SAMN04489859_103828</name>
</gene>
<dbReference type="InterPro" id="IPR014756">
    <property type="entry name" value="Ig_E-set"/>
</dbReference>
<evidence type="ECO:0000313" key="3">
    <source>
        <dbReference type="Proteomes" id="UP000199054"/>
    </source>
</evidence>
<accession>A0A1H8MBN9</accession>
<dbReference type="Pfam" id="PF08770">
    <property type="entry name" value="SoxZ"/>
    <property type="match status" value="1"/>
</dbReference>
<dbReference type="SUPFAM" id="SSF81296">
    <property type="entry name" value="E set domains"/>
    <property type="match status" value="1"/>
</dbReference>
<dbReference type="RefSeq" id="WP_090616508.1">
    <property type="nucleotide sequence ID" value="NZ_CP067126.1"/>
</dbReference>
<evidence type="ECO:0000259" key="1">
    <source>
        <dbReference type="Pfam" id="PF08770"/>
    </source>
</evidence>
<organism evidence="2 3">
    <name type="scientific">Paracoccus alcaliphilus</name>
    <dbReference type="NCBI Taxonomy" id="34002"/>
    <lineage>
        <taxon>Bacteria</taxon>
        <taxon>Pseudomonadati</taxon>
        <taxon>Pseudomonadota</taxon>
        <taxon>Alphaproteobacteria</taxon>
        <taxon>Rhodobacterales</taxon>
        <taxon>Paracoccaceae</taxon>
        <taxon>Paracoccus</taxon>
    </lineage>
</organism>
<dbReference type="InterPro" id="IPR013783">
    <property type="entry name" value="Ig-like_fold"/>
</dbReference>
<dbReference type="Gene3D" id="2.60.40.10">
    <property type="entry name" value="Immunoglobulins"/>
    <property type="match status" value="1"/>
</dbReference>